<feature type="transmembrane region" description="Helical" evidence="1">
    <location>
        <begin position="71"/>
        <end position="90"/>
    </location>
</feature>
<keyword evidence="1" id="KW-1133">Transmembrane helix</keyword>
<gene>
    <name evidence="2" type="ORF">PENTCL1PPCAC_1598</name>
</gene>
<accession>A0AAV5SFH3</accession>
<dbReference type="PANTHER" id="PTHR45907:SF16">
    <property type="entry name" value="SERPENTINE RECEPTOR, CLASS J"/>
    <property type="match status" value="1"/>
</dbReference>
<dbReference type="Proteomes" id="UP001432027">
    <property type="component" value="Unassembled WGS sequence"/>
</dbReference>
<keyword evidence="1" id="KW-0472">Membrane</keyword>
<keyword evidence="1" id="KW-0812">Transmembrane</keyword>
<evidence type="ECO:0000313" key="2">
    <source>
        <dbReference type="EMBL" id="GMS79423.1"/>
    </source>
</evidence>
<organism evidence="2 3">
    <name type="scientific">Pristionchus entomophagus</name>
    <dbReference type="NCBI Taxonomy" id="358040"/>
    <lineage>
        <taxon>Eukaryota</taxon>
        <taxon>Metazoa</taxon>
        <taxon>Ecdysozoa</taxon>
        <taxon>Nematoda</taxon>
        <taxon>Chromadorea</taxon>
        <taxon>Rhabditida</taxon>
        <taxon>Rhabditina</taxon>
        <taxon>Diplogasteromorpha</taxon>
        <taxon>Diplogasteroidea</taxon>
        <taxon>Neodiplogasteridae</taxon>
        <taxon>Pristionchus</taxon>
    </lineage>
</organism>
<keyword evidence="3" id="KW-1185">Reference proteome</keyword>
<dbReference type="InterPro" id="IPR019423">
    <property type="entry name" value="7TM_GPCR_serpentine_rcpt_Srj"/>
</dbReference>
<dbReference type="PANTHER" id="PTHR45907">
    <property type="entry name" value="SERPENTINE RECEPTOR, CLASS J"/>
    <property type="match status" value="1"/>
</dbReference>
<feature type="non-terminal residue" evidence="2">
    <location>
        <position position="98"/>
    </location>
</feature>
<dbReference type="EMBL" id="BTSX01000001">
    <property type="protein sequence ID" value="GMS79423.1"/>
    <property type="molecule type" value="Genomic_DNA"/>
</dbReference>
<feature type="non-terminal residue" evidence="2">
    <location>
        <position position="1"/>
    </location>
</feature>
<feature type="transmembrane region" description="Helical" evidence="1">
    <location>
        <begin position="27"/>
        <end position="51"/>
    </location>
</feature>
<comment type="caution">
    <text evidence="2">The sequence shown here is derived from an EMBL/GenBank/DDBJ whole genome shotgun (WGS) entry which is preliminary data.</text>
</comment>
<evidence type="ECO:0008006" key="4">
    <source>
        <dbReference type="Google" id="ProtNLM"/>
    </source>
</evidence>
<reference evidence="2" key="1">
    <citation type="submission" date="2023-10" db="EMBL/GenBank/DDBJ databases">
        <title>Genome assembly of Pristionchus species.</title>
        <authorList>
            <person name="Yoshida K."/>
            <person name="Sommer R.J."/>
        </authorList>
    </citation>
    <scope>NUCLEOTIDE SEQUENCE</scope>
    <source>
        <strain evidence="2">RS0144</strain>
    </source>
</reference>
<dbReference type="Pfam" id="PF10326">
    <property type="entry name" value="7TM_GPCR_Str"/>
    <property type="match status" value="1"/>
</dbReference>
<proteinExistence type="predicted"/>
<name>A0AAV5SFH3_9BILA</name>
<evidence type="ECO:0000313" key="3">
    <source>
        <dbReference type="Proteomes" id="UP001432027"/>
    </source>
</evidence>
<sequence>AIGLISNALLIFLSLRFSKQNLGSYKYLIMIFACYDMYLTVLHATITPRVFNFGTVFTLHSENFPDNTWMTMIYVAAFTVPFALTNINFLHRYWAVKK</sequence>
<protein>
    <recommendedName>
        <fullName evidence="4">G protein-coupled receptor</fullName>
    </recommendedName>
</protein>
<dbReference type="InterPro" id="IPR019428">
    <property type="entry name" value="7TM_GPCR_serpentine_rcpt_Str"/>
</dbReference>
<evidence type="ECO:0000256" key="1">
    <source>
        <dbReference type="SAM" id="Phobius"/>
    </source>
</evidence>
<dbReference type="AlphaFoldDB" id="A0AAV5SFH3"/>